<evidence type="ECO:0000256" key="6">
    <source>
        <dbReference type="HAMAP-Rule" id="MF_00073"/>
    </source>
</evidence>
<evidence type="ECO:0000313" key="10">
    <source>
        <dbReference type="Proteomes" id="UP000824024"/>
    </source>
</evidence>
<keyword evidence="3 6" id="KW-0694">RNA-binding</keyword>
<protein>
    <recommendedName>
        <fullName evidence="6">Transcription antitermination protein NusB</fullName>
    </recommendedName>
    <alternativeName>
        <fullName evidence="6">Antitermination factor NusB</fullName>
    </alternativeName>
</protein>
<evidence type="ECO:0000256" key="7">
    <source>
        <dbReference type="SAM" id="Coils"/>
    </source>
</evidence>
<keyword evidence="2 6" id="KW-0889">Transcription antitermination</keyword>
<dbReference type="Proteomes" id="UP000824024">
    <property type="component" value="Unassembled WGS sequence"/>
</dbReference>
<sequence>MSRREIREQVFKMLFRVEFYDQKDMPEQLELFAQEEQNIKPEDLEYIENKVNKIEEMLEQIDKEINEAAVRWKTSRMGKADLTIIRLAVYEMRYDDQIPVAVAINEAVELAKKYGTDESAGFVNGILAKLA</sequence>
<keyword evidence="7" id="KW-0175">Coiled coil</keyword>
<dbReference type="NCBIfam" id="TIGR01951">
    <property type="entry name" value="nusB"/>
    <property type="match status" value="1"/>
</dbReference>
<dbReference type="GO" id="GO:0031564">
    <property type="term" value="P:transcription antitermination"/>
    <property type="evidence" value="ECO:0007669"/>
    <property type="project" value="UniProtKB-KW"/>
</dbReference>
<reference evidence="9" key="2">
    <citation type="submission" date="2021-04" db="EMBL/GenBank/DDBJ databases">
        <authorList>
            <person name="Gilroy R."/>
        </authorList>
    </citation>
    <scope>NUCLEOTIDE SEQUENCE</scope>
    <source>
        <strain evidence="9">CHK192-9172</strain>
    </source>
</reference>
<keyword evidence="5 6" id="KW-0804">Transcription</keyword>
<gene>
    <name evidence="6 9" type="primary">nusB</name>
    <name evidence="9" type="ORF">IAA08_07455</name>
</gene>
<dbReference type="InterPro" id="IPR035926">
    <property type="entry name" value="NusB-like_sf"/>
</dbReference>
<evidence type="ECO:0000256" key="2">
    <source>
        <dbReference type="ARBA" id="ARBA00022814"/>
    </source>
</evidence>
<dbReference type="AlphaFoldDB" id="A0A9D2IGR0"/>
<evidence type="ECO:0000313" key="9">
    <source>
        <dbReference type="EMBL" id="HIZ07753.1"/>
    </source>
</evidence>
<reference evidence="9" key="1">
    <citation type="journal article" date="2021" name="PeerJ">
        <title>Extensive microbial diversity within the chicken gut microbiome revealed by metagenomics and culture.</title>
        <authorList>
            <person name="Gilroy R."/>
            <person name="Ravi A."/>
            <person name="Getino M."/>
            <person name="Pursley I."/>
            <person name="Horton D.L."/>
            <person name="Alikhan N.F."/>
            <person name="Baker D."/>
            <person name="Gharbi K."/>
            <person name="Hall N."/>
            <person name="Watson M."/>
            <person name="Adriaenssens E.M."/>
            <person name="Foster-Nyarko E."/>
            <person name="Jarju S."/>
            <person name="Secka A."/>
            <person name="Antonio M."/>
            <person name="Oren A."/>
            <person name="Chaudhuri R.R."/>
            <person name="La Ragione R."/>
            <person name="Hildebrand F."/>
            <person name="Pallen M.J."/>
        </authorList>
    </citation>
    <scope>NUCLEOTIDE SEQUENCE</scope>
    <source>
        <strain evidence="9">CHK192-9172</strain>
    </source>
</reference>
<feature type="coiled-coil region" evidence="7">
    <location>
        <begin position="44"/>
        <end position="71"/>
    </location>
</feature>
<dbReference type="Pfam" id="PF01029">
    <property type="entry name" value="NusB"/>
    <property type="match status" value="1"/>
</dbReference>
<feature type="domain" description="NusB/RsmB/TIM44" evidence="8">
    <location>
        <begin position="5"/>
        <end position="130"/>
    </location>
</feature>
<evidence type="ECO:0000256" key="5">
    <source>
        <dbReference type="ARBA" id="ARBA00023163"/>
    </source>
</evidence>
<dbReference type="GO" id="GO:0005829">
    <property type="term" value="C:cytosol"/>
    <property type="evidence" value="ECO:0007669"/>
    <property type="project" value="TreeGrafter"/>
</dbReference>
<dbReference type="PANTHER" id="PTHR11078:SF3">
    <property type="entry name" value="ANTITERMINATION NUSB DOMAIN-CONTAINING PROTEIN"/>
    <property type="match status" value="1"/>
</dbReference>
<dbReference type="PANTHER" id="PTHR11078">
    <property type="entry name" value="N UTILIZATION SUBSTANCE PROTEIN B-RELATED"/>
    <property type="match status" value="1"/>
</dbReference>
<dbReference type="SUPFAM" id="SSF48013">
    <property type="entry name" value="NusB-like"/>
    <property type="match status" value="1"/>
</dbReference>
<evidence type="ECO:0000256" key="4">
    <source>
        <dbReference type="ARBA" id="ARBA00023015"/>
    </source>
</evidence>
<dbReference type="InterPro" id="IPR011605">
    <property type="entry name" value="NusB_fam"/>
</dbReference>
<dbReference type="GO" id="GO:0006353">
    <property type="term" value="P:DNA-templated transcription termination"/>
    <property type="evidence" value="ECO:0007669"/>
    <property type="project" value="UniProtKB-UniRule"/>
</dbReference>
<accession>A0A9D2IGR0</accession>
<proteinExistence type="inferred from homology"/>
<comment type="function">
    <text evidence="6">Involved in transcription antitermination. Required for transcription of ribosomal RNA (rRNA) genes. Binds specifically to the boxA antiterminator sequence of the ribosomal RNA (rrn) operons.</text>
</comment>
<dbReference type="InterPro" id="IPR006027">
    <property type="entry name" value="NusB_RsmB_TIM44"/>
</dbReference>
<dbReference type="HAMAP" id="MF_00073">
    <property type="entry name" value="NusB"/>
    <property type="match status" value="1"/>
</dbReference>
<keyword evidence="4 6" id="KW-0805">Transcription regulation</keyword>
<comment type="similarity">
    <text evidence="1 6">Belongs to the NusB family.</text>
</comment>
<evidence type="ECO:0000259" key="8">
    <source>
        <dbReference type="Pfam" id="PF01029"/>
    </source>
</evidence>
<dbReference type="GO" id="GO:0003723">
    <property type="term" value="F:RNA binding"/>
    <property type="evidence" value="ECO:0007669"/>
    <property type="project" value="UniProtKB-UniRule"/>
</dbReference>
<evidence type="ECO:0000256" key="3">
    <source>
        <dbReference type="ARBA" id="ARBA00022884"/>
    </source>
</evidence>
<organism evidence="9 10">
    <name type="scientific">Candidatus Eubacterium avistercoris</name>
    <dbReference type="NCBI Taxonomy" id="2838567"/>
    <lineage>
        <taxon>Bacteria</taxon>
        <taxon>Bacillati</taxon>
        <taxon>Bacillota</taxon>
        <taxon>Clostridia</taxon>
        <taxon>Eubacteriales</taxon>
        <taxon>Eubacteriaceae</taxon>
        <taxon>Eubacterium</taxon>
    </lineage>
</organism>
<evidence type="ECO:0000256" key="1">
    <source>
        <dbReference type="ARBA" id="ARBA00005952"/>
    </source>
</evidence>
<name>A0A9D2IGR0_9FIRM</name>
<comment type="caution">
    <text evidence="9">The sequence shown here is derived from an EMBL/GenBank/DDBJ whole genome shotgun (WGS) entry which is preliminary data.</text>
</comment>
<dbReference type="Gene3D" id="1.10.940.10">
    <property type="entry name" value="NusB-like"/>
    <property type="match status" value="1"/>
</dbReference>
<dbReference type="EMBL" id="DXCH01000209">
    <property type="protein sequence ID" value="HIZ07753.1"/>
    <property type="molecule type" value="Genomic_DNA"/>
</dbReference>